<dbReference type="SUPFAM" id="SSF56300">
    <property type="entry name" value="Metallo-dependent phosphatases"/>
    <property type="match status" value="1"/>
</dbReference>
<dbReference type="InterPro" id="IPR051918">
    <property type="entry name" value="STPP_CPPED1"/>
</dbReference>
<dbReference type="KEGG" id="bot:CIT37_35925"/>
<reference evidence="2 4" key="1">
    <citation type="journal article" date="2014" name="Int. J. Syst. Evol. Microbiol.">
        <title>Bradyrhizobium ottawaense sp. nov., a symbiotic nitrogen fixing bacterium from root nodules of soybeans in Canada.</title>
        <authorList>
            <person name="Yu X."/>
            <person name="Cloutier S."/>
            <person name="Tambong J.T."/>
            <person name="Bromfield E.S."/>
        </authorList>
    </citation>
    <scope>NUCLEOTIDE SEQUENCE [LARGE SCALE GENOMIC DNA]</scope>
    <source>
        <strain evidence="2 4">OO99</strain>
    </source>
</reference>
<accession>A0A5H2Z7S9</accession>
<gene>
    <name evidence="3" type="ORF">ABIG07_005854</name>
    <name evidence="2" type="ORF">CIT37_35925</name>
</gene>
<dbReference type="GeneID" id="92968055"/>
<dbReference type="EMBL" id="JBGBZJ010000003">
    <property type="protein sequence ID" value="MEY9456906.1"/>
    <property type="molecule type" value="Genomic_DNA"/>
</dbReference>
<accession>A0A2U8PGM1</accession>
<evidence type="ECO:0000313" key="4">
    <source>
        <dbReference type="Proteomes" id="UP000215703"/>
    </source>
</evidence>
<dbReference type="PANTHER" id="PTHR43143:SF1">
    <property type="entry name" value="SERINE_THREONINE-PROTEIN PHOSPHATASE CPPED1"/>
    <property type="match status" value="1"/>
</dbReference>
<evidence type="ECO:0000313" key="2">
    <source>
        <dbReference type="EMBL" id="AWL96913.1"/>
    </source>
</evidence>
<dbReference type="GO" id="GO:0016787">
    <property type="term" value="F:hydrolase activity"/>
    <property type="evidence" value="ECO:0007669"/>
    <property type="project" value="InterPro"/>
</dbReference>
<dbReference type="PANTHER" id="PTHR43143">
    <property type="entry name" value="METALLOPHOSPHOESTERASE, CALCINEURIN SUPERFAMILY"/>
    <property type="match status" value="1"/>
</dbReference>
<evidence type="ECO:0000259" key="1">
    <source>
        <dbReference type="Pfam" id="PF00149"/>
    </source>
</evidence>
<dbReference type="Gene3D" id="3.60.21.10">
    <property type="match status" value="1"/>
</dbReference>
<proteinExistence type="predicted"/>
<dbReference type="Pfam" id="PF00149">
    <property type="entry name" value="Metallophos"/>
    <property type="match status" value="1"/>
</dbReference>
<reference evidence="2 4" key="2">
    <citation type="journal article" date="2017" name="Syst. Appl. Microbiol.">
        <title>Soybeans inoculated with root zone soils of Canadian native legumes harbour diverse and novel Bradyrhizobium spp. that possess agricultural potential.</title>
        <authorList>
            <person name="Bromfield E.S.P."/>
            <person name="Cloutier S."/>
            <person name="Tambong J.T."/>
            <person name="Tran Thi T.V."/>
        </authorList>
    </citation>
    <scope>NUCLEOTIDE SEQUENCE [LARGE SCALE GENOMIC DNA]</scope>
    <source>
        <strain evidence="2 4">OO99</strain>
    </source>
</reference>
<name>A0A2U8PGM1_9BRAD</name>
<dbReference type="InterPro" id="IPR004843">
    <property type="entry name" value="Calcineurin-like_PHP"/>
</dbReference>
<dbReference type="AlphaFoldDB" id="A0A2U8PGM1"/>
<reference evidence="3 5" key="4">
    <citation type="submission" date="2024-07" db="EMBL/GenBank/DDBJ databases">
        <title>Genomic Encyclopedia of Type Strains, Phase V (KMG-V): Genome sequencing to study the core and pangenomes of soil and plant-associated prokaryotes.</title>
        <authorList>
            <person name="Whitman W."/>
        </authorList>
    </citation>
    <scope>NUCLEOTIDE SEQUENCE [LARGE SCALE GENOMIC DNA]</scope>
    <source>
        <strain evidence="3 5">USDA 152</strain>
    </source>
</reference>
<dbReference type="EMBL" id="CP029425">
    <property type="protein sequence ID" value="AWL96913.1"/>
    <property type="molecule type" value="Genomic_DNA"/>
</dbReference>
<dbReference type="Proteomes" id="UP001565369">
    <property type="component" value="Unassembled WGS sequence"/>
</dbReference>
<dbReference type="InterPro" id="IPR029052">
    <property type="entry name" value="Metallo-depent_PP-like"/>
</dbReference>
<feature type="domain" description="Calcineurin-like phosphoesterase" evidence="1">
    <location>
        <begin position="3"/>
        <end position="197"/>
    </location>
</feature>
<organism evidence="2 4">
    <name type="scientific">Bradyrhizobium ottawaense</name>
    <dbReference type="NCBI Taxonomy" id="931866"/>
    <lineage>
        <taxon>Bacteria</taxon>
        <taxon>Pseudomonadati</taxon>
        <taxon>Pseudomonadota</taxon>
        <taxon>Alphaproteobacteria</taxon>
        <taxon>Hyphomicrobiales</taxon>
        <taxon>Nitrobacteraceae</taxon>
        <taxon>Bradyrhizobium</taxon>
    </lineage>
</organism>
<dbReference type="OrthoDB" id="651281at2"/>
<evidence type="ECO:0000313" key="5">
    <source>
        <dbReference type="Proteomes" id="UP001565369"/>
    </source>
</evidence>
<sequence length="274" mass="30543">MVRVIQISDTHLSPSKQHFDANWAPLARWIAQHKPDLVIHTGDVTVDAADQETDAAYCATQLASLGVPVVAVPGNHDVGEVGNPHQPVNGERLDRFRRHFGDDRWLRDVDGWRLIGLNSMIFGGGPEEAQQTEWLEAAMADAAGRRLAWFTHRPLFIELPTEADTGYWSVKPEPRRALLDLLQRYQVEIVASGHLHRWHEIRLNGTHYIWGPAAGFLVGEKLAPPMGGAARLGAVVYDIDGENIDVSIRPVPGLTDYWIDDVVHEVYPPRDAEA</sequence>
<protein>
    <submittedName>
        <fullName evidence="3">3',5'-cyclic AMP phosphodiesterase CpdA</fullName>
    </submittedName>
    <submittedName>
        <fullName evidence="2">Metallophosphoesterase</fullName>
    </submittedName>
</protein>
<dbReference type="RefSeq" id="WP_028145344.1">
    <property type="nucleotide sequence ID" value="NZ_AP021854.1"/>
</dbReference>
<reference evidence="2" key="3">
    <citation type="journal article" date="2018" name="Microbiol. Resour. Announc.">
        <title>Complete Genome Sequence of Bradyrhizobium ottawaense OO99(T), an Efficient Nitrogen-Fixing Symbiont of Soybean.</title>
        <authorList>
            <person name="Nguyen H.D.T."/>
            <person name="Cloutier S."/>
            <person name="Bromfield E.S.P."/>
        </authorList>
    </citation>
    <scope>NUCLEOTIDE SEQUENCE</scope>
    <source>
        <strain evidence="2">OO99</strain>
    </source>
</reference>
<evidence type="ECO:0000313" key="3">
    <source>
        <dbReference type="EMBL" id="MEY9456906.1"/>
    </source>
</evidence>
<dbReference type="Proteomes" id="UP000215703">
    <property type="component" value="Chromosome"/>
</dbReference>
<keyword evidence="5" id="KW-1185">Reference proteome</keyword>